<dbReference type="PANTHER" id="PTHR43214">
    <property type="entry name" value="TWO-COMPONENT RESPONSE REGULATOR"/>
    <property type="match status" value="1"/>
</dbReference>
<dbReference type="InterPro" id="IPR016032">
    <property type="entry name" value="Sig_transdc_resp-reg_C-effctor"/>
</dbReference>
<protein>
    <submittedName>
        <fullName evidence="6">LuxR family transcriptional regulator</fullName>
    </submittedName>
</protein>
<dbReference type="GO" id="GO:0000160">
    <property type="term" value="P:phosphorelay signal transduction system"/>
    <property type="evidence" value="ECO:0007669"/>
    <property type="project" value="InterPro"/>
</dbReference>
<dbReference type="AlphaFoldDB" id="A0A0B1Q9D2"/>
<dbReference type="Pfam" id="PF00196">
    <property type="entry name" value="GerE"/>
    <property type="match status" value="1"/>
</dbReference>
<dbReference type="PROSITE" id="PS50043">
    <property type="entry name" value="HTH_LUXR_2"/>
    <property type="match status" value="1"/>
</dbReference>
<evidence type="ECO:0000256" key="2">
    <source>
        <dbReference type="ARBA" id="ARBA00023125"/>
    </source>
</evidence>
<dbReference type="Gene3D" id="3.40.50.2300">
    <property type="match status" value="1"/>
</dbReference>
<dbReference type="SUPFAM" id="SSF46894">
    <property type="entry name" value="C-terminal effector domain of the bipartite response regulators"/>
    <property type="match status" value="1"/>
</dbReference>
<evidence type="ECO:0000256" key="3">
    <source>
        <dbReference type="PROSITE-ProRule" id="PRU00169"/>
    </source>
</evidence>
<proteinExistence type="predicted"/>
<dbReference type="InterPro" id="IPR058245">
    <property type="entry name" value="NreC/VraR/RcsB-like_REC"/>
</dbReference>
<dbReference type="InterPro" id="IPR039420">
    <property type="entry name" value="WalR-like"/>
</dbReference>
<dbReference type="SMART" id="SM00421">
    <property type="entry name" value="HTH_LUXR"/>
    <property type="match status" value="1"/>
</dbReference>
<dbReference type="OrthoDB" id="9808843at2"/>
<keyword evidence="2" id="KW-0238">DNA-binding</keyword>
<dbReference type="InterPro" id="IPR001789">
    <property type="entry name" value="Sig_transdc_resp-reg_receiver"/>
</dbReference>
<gene>
    <name evidence="6" type="ORF">LA66_02370</name>
</gene>
<evidence type="ECO:0000256" key="1">
    <source>
        <dbReference type="ARBA" id="ARBA00022553"/>
    </source>
</evidence>
<dbReference type="SUPFAM" id="SSF52172">
    <property type="entry name" value="CheY-like"/>
    <property type="match status" value="1"/>
</dbReference>
<dbReference type="GO" id="GO:0006355">
    <property type="term" value="P:regulation of DNA-templated transcription"/>
    <property type="evidence" value="ECO:0007669"/>
    <property type="project" value="InterPro"/>
</dbReference>
<dbReference type="PRINTS" id="PR00038">
    <property type="entry name" value="HTHLUXR"/>
</dbReference>
<dbReference type="EMBL" id="JRFJ01000001">
    <property type="protein sequence ID" value="KHJ55522.1"/>
    <property type="molecule type" value="Genomic_DNA"/>
</dbReference>
<dbReference type="SMART" id="SM00448">
    <property type="entry name" value="REC"/>
    <property type="match status" value="1"/>
</dbReference>
<dbReference type="STRING" id="370622.LA66_02370"/>
<accession>A0A0B1Q9D2</accession>
<evidence type="ECO:0000259" key="5">
    <source>
        <dbReference type="PROSITE" id="PS50110"/>
    </source>
</evidence>
<dbReference type="RefSeq" id="WP_039188440.1">
    <property type="nucleotide sequence ID" value="NZ_JRFJ01000001.1"/>
</dbReference>
<dbReference type="CDD" id="cd17535">
    <property type="entry name" value="REC_NarL-like"/>
    <property type="match status" value="1"/>
</dbReference>
<sequence length="209" mass="22809">MTKVLIVDDHMVVRDGVRRLIAPLHPEAIAEAETPRDALDAFRRMRPDLVILDINLRGGSGLEVLRRLHADDSRARIVVFSMYSDLVYATSARREGALAYVSKSAPSDELLTAIRRALRGESYVDCVTAAAQENAAVNVAARLSTRELEILHMLGEGQSLNDIASGLGVAYKTIANSSTRIKEKLGLERTSDLIRFAVETRGGRLVGGI</sequence>
<dbReference type="GO" id="GO:0003677">
    <property type="term" value="F:DNA binding"/>
    <property type="evidence" value="ECO:0007669"/>
    <property type="project" value="UniProtKB-KW"/>
</dbReference>
<dbReference type="Proteomes" id="UP000030826">
    <property type="component" value="Unassembled WGS sequence"/>
</dbReference>
<dbReference type="PROSITE" id="PS50110">
    <property type="entry name" value="RESPONSE_REGULATORY"/>
    <property type="match status" value="1"/>
</dbReference>
<keyword evidence="1 3" id="KW-0597">Phosphoprotein</keyword>
<feature type="domain" description="HTH luxR-type" evidence="4">
    <location>
        <begin position="136"/>
        <end position="201"/>
    </location>
</feature>
<name>A0A0B1Q9D2_9HYPH</name>
<comment type="caution">
    <text evidence="6">The sequence shown here is derived from an EMBL/GenBank/DDBJ whole genome shotgun (WGS) entry which is preliminary data.</text>
</comment>
<evidence type="ECO:0000313" key="6">
    <source>
        <dbReference type="EMBL" id="KHJ55522.1"/>
    </source>
</evidence>
<dbReference type="PANTHER" id="PTHR43214:SF43">
    <property type="entry name" value="TWO-COMPONENT RESPONSE REGULATOR"/>
    <property type="match status" value="1"/>
</dbReference>
<feature type="modified residue" description="4-aspartylphosphate" evidence="3">
    <location>
        <position position="53"/>
    </location>
</feature>
<dbReference type="InterPro" id="IPR000792">
    <property type="entry name" value="Tscrpt_reg_LuxR_C"/>
</dbReference>
<dbReference type="Pfam" id="PF00072">
    <property type="entry name" value="Response_reg"/>
    <property type="match status" value="1"/>
</dbReference>
<evidence type="ECO:0000259" key="4">
    <source>
        <dbReference type="PROSITE" id="PS50043"/>
    </source>
</evidence>
<dbReference type="InterPro" id="IPR011006">
    <property type="entry name" value="CheY-like_superfamily"/>
</dbReference>
<organism evidence="6 7">
    <name type="scientific">Aureimonas altamirensis</name>
    <dbReference type="NCBI Taxonomy" id="370622"/>
    <lineage>
        <taxon>Bacteria</taxon>
        <taxon>Pseudomonadati</taxon>
        <taxon>Pseudomonadota</taxon>
        <taxon>Alphaproteobacteria</taxon>
        <taxon>Hyphomicrobiales</taxon>
        <taxon>Aurantimonadaceae</taxon>
        <taxon>Aureimonas</taxon>
    </lineage>
</organism>
<feature type="domain" description="Response regulatory" evidence="5">
    <location>
        <begin position="3"/>
        <end position="118"/>
    </location>
</feature>
<reference evidence="6 7" key="1">
    <citation type="submission" date="2014-09" db="EMBL/GenBank/DDBJ databases">
        <title>Isolation and characterization of Aurantimonas altamirensis ON-56566 from clinical sample following a dog bite.</title>
        <authorList>
            <person name="Eshaghi A."/>
            <person name="Li A."/>
            <person name="Shahinas D."/>
            <person name="Bahn P."/>
            <person name="Kus J.V."/>
            <person name="Patel S.N."/>
        </authorList>
    </citation>
    <scope>NUCLEOTIDE SEQUENCE [LARGE SCALE GENOMIC DNA]</scope>
    <source>
        <strain evidence="6 7">ON-56566</strain>
    </source>
</reference>
<dbReference type="CDD" id="cd06170">
    <property type="entry name" value="LuxR_C_like"/>
    <property type="match status" value="1"/>
</dbReference>
<evidence type="ECO:0000313" key="7">
    <source>
        <dbReference type="Proteomes" id="UP000030826"/>
    </source>
</evidence>